<evidence type="ECO:0000313" key="6">
    <source>
        <dbReference type="EMBL" id="OQX11322.1"/>
    </source>
</evidence>
<dbReference type="Pfam" id="PF00486">
    <property type="entry name" value="Trans_reg_C"/>
    <property type="match status" value="1"/>
</dbReference>
<dbReference type="PANTHER" id="PTHR48111:SF50">
    <property type="entry name" value="KDP OPERON TRANSCRIPTIONAL REGULATORY PROTEIN KDPE"/>
    <property type="match status" value="1"/>
</dbReference>
<accession>A0A1Y1QQR8</accession>
<feature type="modified residue" description="4-aspartylphosphate" evidence="2">
    <location>
        <position position="54"/>
    </location>
</feature>
<dbReference type="EMBL" id="MTEJ01000090">
    <property type="protein sequence ID" value="OQX11322.1"/>
    <property type="molecule type" value="Genomic_DNA"/>
</dbReference>
<evidence type="ECO:0000259" key="5">
    <source>
        <dbReference type="PROSITE" id="PS51755"/>
    </source>
</evidence>
<evidence type="ECO:0000256" key="3">
    <source>
        <dbReference type="PROSITE-ProRule" id="PRU01091"/>
    </source>
</evidence>
<keyword evidence="1 3" id="KW-0238">DNA-binding</keyword>
<reference evidence="6 7" key="1">
    <citation type="submission" date="2017-01" db="EMBL/GenBank/DDBJ databases">
        <title>Novel large sulfur bacteria in the metagenomes of groundwater-fed chemosynthetic microbial mats in the Lake Huron basin.</title>
        <authorList>
            <person name="Sharrar A.M."/>
            <person name="Flood B.E."/>
            <person name="Bailey J.V."/>
            <person name="Jones D.S."/>
            <person name="Biddanda B."/>
            <person name="Ruberg S.A."/>
            <person name="Marcus D.N."/>
            <person name="Dick G.J."/>
        </authorList>
    </citation>
    <scope>NUCLEOTIDE SEQUENCE [LARGE SCALE GENOMIC DNA]</scope>
    <source>
        <strain evidence="6">A8</strain>
    </source>
</reference>
<dbReference type="GO" id="GO:0032993">
    <property type="term" value="C:protein-DNA complex"/>
    <property type="evidence" value="ECO:0007669"/>
    <property type="project" value="TreeGrafter"/>
</dbReference>
<dbReference type="InterPro" id="IPR039420">
    <property type="entry name" value="WalR-like"/>
</dbReference>
<dbReference type="InterPro" id="IPR011006">
    <property type="entry name" value="CheY-like_superfamily"/>
</dbReference>
<dbReference type="SMART" id="SM00862">
    <property type="entry name" value="Trans_reg_C"/>
    <property type="match status" value="1"/>
</dbReference>
<dbReference type="GO" id="GO:0005829">
    <property type="term" value="C:cytosol"/>
    <property type="evidence" value="ECO:0007669"/>
    <property type="project" value="TreeGrafter"/>
</dbReference>
<proteinExistence type="predicted"/>
<dbReference type="InterPro" id="IPR001789">
    <property type="entry name" value="Sig_transdc_resp-reg_receiver"/>
</dbReference>
<dbReference type="GO" id="GO:0000156">
    <property type="term" value="F:phosphorelay response regulator activity"/>
    <property type="evidence" value="ECO:0007669"/>
    <property type="project" value="TreeGrafter"/>
</dbReference>
<evidence type="ECO:0000256" key="1">
    <source>
        <dbReference type="ARBA" id="ARBA00023125"/>
    </source>
</evidence>
<keyword evidence="2" id="KW-0597">Phosphoprotein</keyword>
<dbReference type="FunFam" id="1.10.10.10:FF:000210">
    <property type="entry name" value="Winged-helix transcriptional response regulator KdpE"/>
    <property type="match status" value="1"/>
</dbReference>
<dbReference type="SUPFAM" id="SSF52172">
    <property type="entry name" value="CheY-like"/>
    <property type="match status" value="1"/>
</dbReference>
<dbReference type="STRING" id="1123401.GCA_000621325_01827"/>
<feature type="DNA-binding region" description="OmpR/PhoB-type" evidence="3">
    <location>
        <begin position="129"/>
        <end position="228"/>
    </location>
</feature>
<dbReference type="PANTHER" id="PTHR48111">
    <property type="entry name" value="REGULATOR OF RPOS"/>
    <property type="match status" value="1"/>
</dbReference>
<dbReference type="GO" id="GO:0006355">
    <property type="term" value="P:regulation of DNA-templated transcription"/>
    <property type="evidence" value="ECO:0007669"/>
    <property type="project" value="InterPro"/>
</dbReference>
<evidence type="ECO:0000259" key="4">
    <source>
        <dbReference type="PROSITE" id="PS50110"/>
    </source>
</evidence>
<feature type="domain" description="OmpR/PhoB-type" evidence="5">
    <location>
        <begin position="129"/>
        <end position="228"/>
    </location>
</feature>
<organism evidence="6 7">
    <name type="scientific">Thiothrix lacustris</name>
    <dbReference type="NCBI Taxonomy" id="525917"/>
    <lineage>
        <taxon>Bacteria</taxon>
        <taxon>Pseudomonadati</taxon>
        <taxon>Pseudomonadota</taxon>
        <taxon>Gammaproteobacteria</taxon>
        <taxon>Thiotrichales</taxon>
        <taxon>Thiotrichaceae</taxon>
        <taxon>Thiothrix</taxon>
    </lineage>
</organism>
<gene>
    <name evidence="6" type="ORF">BWK73_17950</name>
</gene>
<sequence length="228" mass="25800">MDNNTILIVEDELRIRQFLRPALESEGCKVFEATTVASGLAVSGDVKPGLIILDLGLPDADGIDFILTFRTWSDTPILVLSARNGETDKVSALDAGADDYLAKPFGIAELLARLRVLRRRKDSRPINDNAVIQFGEIMVDRSRRYITRNEEMVHLTPREYHLLTVLLAQPDKVLTQRQLLREVWGAGHSEDGHYLRIYIGRLRQKLEVNPAQPRHLLTETGIGYRFTL</sequence>
<dbReference type="PROSITE" id="PS51755">
    <property type="entry name" value="OMPR_PHOB"/>
    <property type="match status" value="1"/>
</dbReference>
<name>A0A1Y1QQR8_9GAMM</name>
<evidence type="ECO:0000256" key="2">
    <source>
        <dbReference type="PROSITE-ProRule" id="PRU00169"/>
    </source>
</evidence>
<dbReference type="CDD" id="cd00383">
    <property type="entry name" value="trans_reg_C"/>
    <property type="match status" value="1"/>
</dbReference>
<dbReference type="GO" id="GO:0000976">
    <property type="term" value="F:transcription cis-regulatory region binding"/>
    <property type="evidence" value="ECO:0007669"/>
    <property type="project" value="TreeGrafter"/>
</dbReference>
<dbReference type="AlphaFoldDB" id="A0A1Y1QQR8"/>
<dbReference type="InterPro" id="IPR001867">
    <property type="entry name" value="OmpR/PhoB-type_DNA-bd"/>
</dbReference>
<dbReference type="InterPro" id="IPR036388">
    <property type="entry name" value="WH-like_DNA-bd_sf"/>
</dbReference>
<feature type="domain" description="Response regulatory" evidence="4">
    <location>
        <begin position="5"/>
        <end position="118"/>
    </location>
</feature>
<evidence type="ECO:0000313" key="7">
    <source>
        <dbReference type="Proteomes" id="UP000192491"/>
    </source>
</evidence>
<protein>
    <submittedName>
        <fullName evidence="6">Two-component system response regulator KdpE</fullName>
    </submittedName>
</protein>
<dbReference type="PROSITE" id="PS50110">
    <property type="entry name" value="RESPONSE_REGULATORY"/>
    <property type="match status" value="1"/>
</dbReference>
<dbReference type="Gene3D" id="1.10.10.10">
    <property type="entry name" value="Winged helix-like DNA-binding domain superfamily/Winged helix DNA-binding domain"/>
    <property type="match status" value="1"/>
</dbReference>
<dbReference type="Gene3D" id="6.10.250.690">
    <property type="match status" value="1"/>
</dbReference>
<dbReference type="Proteomes" id="UP000192491">
    <property type="component" value="Unassembled WGS sequence"/>
</dbReference>
<dbReference type="Pfam" id="PF00072">
    <property type="entry name" value="Response_reg"/>
    <property type="match status" value="1"/>
</dbReference>
<dbReference type="CDD" id="cd17620">
    <property type="entry name" value="REC_OmpR_KdpE-like"/>
    <property type="match status" value="1"/>
</dbReference>
<dbReference type="SMART" id="SM00448">
    <property type="entry name" value="REC"/>
    <property type="match status" value="1"/>
</dbReference>
<dbReference type="Gene3D" id="3.40.50.2300">
    <property type="match status" value="1"/>
</dbReference>
<comment type="caution">
    <text evidence="6">The sequence shown here is derived from an EMBL/GenBank/DDBJ whole genome shotgun (WGS) entry which is preliminary data.</text>
</comment>